<reference evidence="1 2" key="1">
    <citation type="submission" date="2017-07" db="EMBL/GenBank/DDBJ databases">
        <title>Isolation and whole genome analysis of endospore-forming bacteria from heroin.</title>
        <authorList>
            <person name="Kalinowski J."/>
            <person name="Ahrens B."/>
            <person name="Al-Dilaimi A."/>
            <person name="Winkler A."/>
            <person name="Wibberg D."/>
            <person name="Schleenbecker U."/>
            <person name="Ruckert C."/>
            <person name="Wolfel R."/>
            <person name="Grass G."/>
        </authorList>
    </citation>
    <scope>NUCLEOTIDE SEQUENCE [LARGE SCALE GENOMIC DNA]</scope>
    <source>
        <strain evidence="1 2">7539</strain>
    </source>
</reference>
<organism evidence="1 2">
    <name type="scientific">Shouchella clausii</name>
    <name type="common">Alkalihalobacillus clausii</name>
    <dbReference type="NCBI Taxonomy" id="79880"/>
    <lineage>
        <taxon>Bacteria</taxon>
        <taxon>Bacillati</taxon>
        <taxon>Bacillota</taxon>
        <taxon>Bacilli</taxon>
        <taxon>Bacillales</taxon>
        <taxon>Bacillaceae</taxon>
        <taxon>Shouchella</taxon>
    </lineage>
</organism>
<protein>
    <submittedName>
        <fullName evidence="1">DUF600 domain-containing protein</fullName>
    </submittedName>
</protein>
<name>A0A268NU94_SHOCL</name>
<sequence length="152" mass="17927">MRKIFEDKFSELQADMVAICLEYVENRAEKIFIYGFFEEKVISSDFFYCINGKVVRKHKLNDAINNPIDFQYNTSGERQSGVLNILNNNIKKMIKLCEEYNREMPSEIKLIYNVVNNNLKADYKYGIVYSNQPEKTADDISMEWFEEMQSAL</sequence>
<dbReference type="RefSeq" id="WP_095327303.1">
    <property type="nucleotide sequence ID" value="NZ_JAUPFF010000005.1"/>
</dbReference>
<gene>
    <name evidence="1" type="ORF">CHH72_19975</name>
</gene>
<dbReference type="EMBL" id="NPCC01000042">
    <property type="protein sequence ID" value="PAE87064.1"/>
    <property type="molecule type" value="Genomic_DNA"/>
</dbReference>
<evidence type="ECO:0000313" key="1">
    <source>
        <dbReference type="EMBL" id="PAE87064.1"/>
    </source>
</evidence>
<accession>A0A268NU94</accession>
<comment type="caution">
    <text evidence="1">The sequence shown here is derived from an EMBL/GenBank/DDBJ whole genome shotgun (WGS) entry which is preliminary data.</text>
</comment>
<evidence type="ECO:0000313" key="2">
    <source>
        <dbReference type="Proteomes" id="UP000216207"/>
    </source>
</evidence>
<proteinExistence type="predicted"/>
<dbReference type="AlphaFoldDB" id="A0A268NU94"/>
<dbReference type="Proteomes" id="UP000216207">
    <property type="component" value="Unassembled WGS sequence"/>
</dbReference>